<feature type="domain" description="Nuclease associated modular" evidence="4">
    <location>
        <begin position="179"/>
        <end position="195"/>
    </location>
</feature>
<feature type="region of interest" description="Disordered" evidence="2">
    <location>
        <begin position="122"/>
        <end position="179"/>
    </location>
</feature>
<dbReference type="InterPro" id="IPR003611">
    <property type="entry name" value="NUMOD3"/>
</dbReference>
<evidence type="ECO:0000256" key="2">
    <source>
        <dbReference type="SAM" id="MobiDB-lite"/>
    </source>
</evidence>
<dbReference type="AlphaFoldDB" id="A0A1G6VKU6"/>
<dbReference type="GO" id="GO:0003677">
    <property type="term" value="F:DNA binding"/>
    <property type="evidence" value="ECO:0007669"/>
    <property type="project" value="InterPro"/>
</dbReference>
<dbReference type="SMART" id="SM00496">
    <property type="entry name" value="IENR2"/>
    <property type="match status" value="3"/>
</dbReference>
<keyword evidence="5" id="KW-0540">Nuclease</keyword>
<feature type="compositionally biased region" description="Basic and acidic residues" evidence="2">
    <location>
        <begin position="144"/>
        <end position="158"/>
    </location>
</feature>
<evidence type="ECO:0000259" key="3">
    <source>
        <dbReference type="SMART" id="SM00465"/>
    </source>
</evidence>
<protein>
    <submittedName>
        <fullName evidence="5">Group I intron endonuclease</fullName>
    </submittedName>
</protein>
<feature type="domain" description="Nuclease associated modular" evidence="4">
    <location>
        <begin position="203"/>
        <end position="219"/>
    </location>
</feature>
<dbReference type="SUPFAM" id="SSF64496">
    <property type="entry name" value="DNA-binding domain of intron-encoded endonucleases"/>
    <property type="match status" value="2"/>
</dbReference>
<feature type="region of interest" description="Disordered" evidence="2">
    <location>
        <begin position="192"/>
        <end position="231"/>
    </location>
</feature>
<gene>
    <name evidence="5" type="ORF">SAMN05216410_3450</name>
</gene>
<dbReference type="CDD" id="cd10443">
    <property type="entry name" value="GIY-YIG_HE_Tlr8p_PBC-V_like"/>
    <property type="match status" value="1"/>
</dbReference>
<dbReference type="GO" id="GO:0004519">
    <property type="term" value="F:endonuclease activity"/>
    <property type="evidence" value="ECO:0007669"/>
    <property type="project" value="UniProtKB-KW"/>
</dbReference>
<organism evidence="5 6">
    <name type="scientific">Sanguibacter gelidistatuariae</name>
    <dbReference type="NCBI Taxonomy" id="1814289"/>
    <lineage>
        <taxon>Bacteria</taxon>
        <taxon>Bacillati</taxon>
        <taxon>Actinomycetota</taxon>
        <taxon>Actinomycetes</taxon>
        <taxon>Micrococcales</taxon>
        <taxon>Sanguibacteraceae</taxon>
        <taxon>Sanguibacter</taxon>
    </lineage>
</organism>
<dbReference type="InterPro" id="IPR035901">
    <property type="entry name" value="GIY-YIG_endonuc_sf"/>
</dbReference>
<keyword evidence="5" id="KW-0255">Endonuclease</keyword>
<feature type="domain" description="Nuclease associated modular" evidence="4">
    <location>
        <begin position="141"/>
        <end position="157"/>
    </location>
</feature>
<dbReference type="InterPro" id="IPR000305">
    <property type="entry name" value="GIY-YIG_endonuc"/>
</dbReference>
<dbReference type="EMBL" id="FMYH01000008">
    <property type="protein sequence ID" value="SDD53486.1"/>
    <property type="molecule type" value="Genomic_DNA"/>
</dbReference>
<dbReference type="Gene3D" id="3.40.1440.10">
    <property type="entry name" value="GIY-YIG endonuclease"/>
    <property type="match status" value="1"/>
</dbReference>
<dbReference type="Proteomes" id="UP000199039">
    <property type="component" value="Unassembled WGS sequence"/>
</dbReference>
<dbReference type="SMART" id="SM00465">
    <property type="entry name" value="GIYc"/>
    <property type="match status" value="1"/>
</dbReference>
<comment type="similarity">
    <text evidence="1">To endonucleases of group I introns of fungi and phage.</text>
</comment>
<accession>A0A1G6VKU6</accession>
<evidence type="ECO:0000259" key="4">
    <source>
        <dbReference type="SMART" id="SM00496"/>
    </source>
</evidence>
<reference evidence="5 6" key="1">
    <citation type="submission" date="2016-09" db="EMBL/GenBank/DDBJ databases">
        <authorList>
            <person name="Capua I."/>
            <person name="De Benedictis P."/>
            <person name="Joannis T."/>
            <person name="Lombin L.H."/>
            <person name="Cattoli G."/>
        </authorList>
    </citation>
    <scope>NUCLEOTIDE SEQUENCE [LARGE SCALE GENOMIC DNA]</scope>
    <source>
        <strain evidence="5 6">ISLP-3</strain>
    </source>
</reference>
<evidence type="ECO:0000313" key="5">
    <source>
        <dbReference type="EMBL" id="SDD53486.1"/>
    </source>
</evidence>
<sequence length="265" mass="29287">MIAAEVPEVVGVVYGIRLRLSAEFRYVGITTKGARRRFLQHLRNARDGRKTPFYDWLRKHGRAELVVDVLETITGDLAELGKAECLWISQLREAGHDLLNLSEGGLGPTGVVWTDAQREAARIRSTDRPGVSRPGDLNPFFGHSHTDEQRQTWSESRRGTNVGPDNPNFGRFGPDHPSFGRVLSAESRRLLSEGRTGPLNPNFGKTASSETRALQSAAQKGVPKPSSVRSAHTRYHTNKGVVSPICKFCRESAVSDENSSESEKQ</sequence>
<keyword evidence="6" id="KW-1185">Reference proteome</keyword>
<feature type="domain" description="GIY-YIG" evidence="3">
    <location>
        <begin position="10"/>
        <end position="105"/>
    </location>
</feature>
<evidence type="ECO:0000313" key="6">
    <source>
        <dbReference type="Proteomes" id="UP000199039"/>
    </source>
</evidence>
<keyword evidence="5" id="KW-0378">Hydrolase</keyword>
<dbReference type="STRING" id="1814289.SAMN05216410_3450"/>
<dbReference type="Pfam" id="PF07460">
    <property type="entry name" value="NUMOD3"/>
    <property type="match status" value="1"/>
</dbReference>
<feature type="compositionally biased region" description="Polar residues" evidence="2">
    <location>
        <begin position="203"/>
        <end position="218"/>
    </location>
</feature>
<proteinExistence type="predicted"/>
<evidence type="ECO:0000256" key="1">
    <source>
        <dbReference type="ARBA" id="ARBA00010045"/>
    </source>
</evidence>
<dbReference type="OrthoDB" id="4528417at2"/>
<name>A0A1G6VKU6_9MICO</name>
<dbReference type="SUPFAM" id="SSF82771">
    <property type="entry name" value="GIY-YIG endonuclease"/>
    <property type="match status" value="1"/>
</dbReference>